<evidence type="ECO:0000313" key="1">
    <source>
        <dbReference type="EMBL" id="CAF1493853.1"/>
    </source>
</evidence>
<protein>
    <submittedName>
        <fullName evidence="1">Uncharacterized protein</fullName>
    </submittedName>
</protein>
<dbReference type="EMBL" id="CAJOBA010055387">
    <property type="protein sequence ID" value="CAF4283025.1"/>
    <property type="molecule type" value="Genomic_DNA"/>
</dbReference>
<feature type="non-terminal residue" evidence="1">
    <location>
        <position position="1"/>
    </location>
</feature>
<dbReference type="Proteomes" id="UP000677228">
    <property type="component" value="Unassembled WGS sequence"/>
</dbReference>
<proteinExistence type="predicted"/>
<dbReference type="AlphaFoldDB" id="A0A8S2FKG4"/>
<sequence>KQCFGNLSRVADGIPVVGHAKGLVHYAFRDETGGHQAMRSATRSTAVMGAGAAGFLVGGPVGAVGAGIGAGAAVDGVYTAATDKPHGYVAAITNLVDNPSAGGFFDAALMPVGDGLTGYTGGSFARSARNTMKVQQAYSKAASALEAAEASSGTSIPEIQVLQKFDIAKDLYTKAQALDAKVNGR</sequence>
<dbReference type="PANTHER" id="PTHR34494:SF1">
    <property type="entry name" value="PROTEIN CBG25024"/>
    <property type="match status" value="1"/>
</dbReference>
<dbReference type="Proteomes" id="UP000682733">
    <property type="component" value="Unassembled WGS sequence"/>
</dbReference>
<dbReference type="EMBL" id="CAJNOK010033408">
    <property type="protein sequence ID" value="CAF1493853.1"/>
    <property type="molecule type" value="Genomic_DNA"/>
</dbReference>
<gene>
    <name evidence="1" type="ORF">OVA965_LOCUS36625</name>
    <name evidence="2" type="ORF">TMI583_LOCUS37647</name>
</gene>
<reference evidence="1" key="1">
    <citation type="submission" date="2021-02" db="EMBL/GenBank/DDBJ databases">
        <authorList>
            <person name="Nowell W R."/>
        </authorList>
    </citation>
    <scope>NUCLEOTIDE SEQUENCE</scope>
</reference>
<evidence type="ECO:0000313" key="2">
    <source>
        <dbReference type="EMBL" id="CAF4283025.1"/>
    </source>
</evidence>
<comment type="caution">
    <text evidence="1">The sequence shown here is derived from an EMBL/GenBank/DDBJ whole genome shotgun (WGS) entry which is preliminary data.</text>
</comment>
<dbReference type="PANTHER" id="PTHR34494">
    <property type="entry name" value="PROTEIN CBG25024"/>
    <property type="match status" value="1"/>
</dbReference>
<accession>A0A8S2FKG4</accession>
<organism evidence="1 3">
    <name type="scientific">Didymodactylos carnosus</name>
    <dbReference type="NCBI Taxonomy" id="1234261"/>
    <lineage>
        <taxon>Eukaryota</taxon>
        <taxon>Metazoa</taxon>
        <taxon>Spiralia</taxon>
        <taxon>Gnathifera</taxon>
        <taxon>Rotifera</taxon>
        <taxon>Eurotatoria</taxon>
        <taxon>Bdelloidea</taxon>
        <taxon>Philodinida</taxon>
        <taxon>Philodinidae</taxon>
        <taxon>Didymodactylos</taxon>
    </lineage>
</organism>
<name>A0A8S2FKG4_9BILA</name>
<evidence type="ECO:0000313" key="3">
    <source>
        <dbReference type="Proteomes" id="UP000677228"/>
    </source>
</evidence>